<dbReference type="PANTHER" id="PTHR15739:SF5">
    <property type="entry name" value="LD23158P"/>
    <property type="match status" value="1"/>
</dbReference>
<dbReference type="InterPro" id="IPR001739">
    <property type="entry name" value="Methyl_CpG_DNA-bd"/>
</dbReference>
<dbReference type="OrthoDB" id="61560at2759"/>
<dbReference type="InterPro" id="IPR036047">
    <property type="entry name" value="F-box-like_dom_sf"/>
</dbReference>
<dbReference type="InterPro" id="IPR052283">
    <property type="entry name" value="GenomicStab_NeuMorph_Reg"/>
</dbReference>
<evidence type="ECO:0000313" key="4">
    <source>
        <dbReference type="Proteomes" id="UP001652680"/>
    </source>
</evidence>
<dbReference type="CDD" id="cd00122">
    <property type="entry name" value="MBD"/>
    <property type="match status" value="1"/>
</dbReference>
<keyword evidence="4" id="KW-1185">Reference proteome</keyword>
<dbReference type="Pfam" id="PF01429">
    <property type="entry name" value="MBD"/>
    <property type="match status" value="1"/>
</dbReference>
<dbReference type="GeneID" id="108048337"/>
<dbReference type="EnsemblMetazoa" id="XM_017128901.1">
    <property type="protein sequence ID" value="XP_016984390.1"/>
    <property type="gene ID" value="LOC108048337"/>
</dbReference>
<dbReference type="InterPro" id="IPR032675">
    <property type="entry name" value="LRR_dom_sf"/>
</dbReference>
<sequence length="1304" mass="143238">MSSPDDIPGPSKPRAKKRSPRSSSSDSKSQASPPPTTSNGHGSGLGGTSNQSPAAGPSPAGGLSPGLGPTNMRDRLLVANAMAIELSTSEQEDSTSSSSPQMNGHHQNDSGESDQQNGGAVNGDSRKSKKKKKKGRSRRERRISGDAALMGWTGGFPKLTAMASIDSSSDLEPQSPGELRALGRRGLRVFPRVEQQAETAAGPTEPAEMAEEQQQQQQQQEQQQSLASPSSPMMTSPVESFLSSNSDLIMTISTPPGREPEPEQQQNPEPEQQITLATVTSTNQTTTTTTTSNSNNNSNATGTATTSSPRTTASSMQQTELDNQEKNMEMEQPAKAENNQQPAKEEDKQPPAKEEDKQQPAKAEDNQQPAKAEDKQQPAEEEDKQQSAKAEDKQQPAEDENEVENEEEIEPLVVAEDEVSSDIPLVSTTSPPPPEPAPIPRSRKRAFSPTKKDTKLSKEEDTESKKKKKEGEAEVPLVKSPKKMEDADSPVSSRFAKRAKSLSTQISLPEQVRRTSRFSSQELLTEEQIKTDTLAPPINKEPDAQIEAIPEPPPTTSALKLKATDEFYRLPFAYGWRREFVLPSTGNHKRRTGDVFFIAPNGRKLRSREDIVPLLEGELTIEHFCFQRQAQEAGPEHELVRRATPASASRRKSQHAVAQLQPAPLPVTGKRVSKPKVPKGASPPSEGWTATMAVKGNSRVLASSNGSSLAGTSGASISSRKRNFVSRQSSRTSSGMIANCVHCQAPLQPTGSKQVSPRTNTCQNCLKIKREKKRESEKSDMVAEPQLEDEDQDDDQDDDDNASVASLLEIGEEIEVPGHHPPAQLFNNLGQRRSPKEQEVVVIGGRKAIAIKADPPRPQVKVVPRHPDLTSYEKIFNKRMQAKKSRHDLVESLGDAHNGCQVLMAIMKTMNLKERANMSRVCKTWAMVSRENSVWRSVRLRDTHIGNWVFCLRELARHRTRELDMMGVIMAKPQIRMTGDLRVLKALRILRTDTTDAEFLHLVFRHLPQLLEIRATCLSGTLSLSHLERTDELRVLRIQMTEAKATIGSLNSLAKLKHLTELSLRGVNNLTRLNLLLLKDLTNLEVLSLGSCQDINSERLGKQVLPTLKALRSFRLENDHKGMAMFPVDEIMRGLARAGGVRRLELVNVDVDGGFSVLLASCPSVTELLLTPKCMHNTANMTNAVMQAISDNADQLLVFRLGLVTQLLSATGTLYKGTGKDVIPVQRPVPGVPADDHLNCCSADDNCQESDHDQCVAFLPVERLEAILHHMMPQAWLSVAKVAMCDTTKIKFLPRPEESSEENF</sequence>
<feature type="compositionally biased region" description="Pro residues" evidence="1">
    <location>
        <begin position="430"/>
        <end position="439"/>
    </location>
</feature>
<gene>
    <name evidence="5" type="primary">LOC108048337</name>
    <name evidence="3" type="synonym">108048337</name>
</gene>
<dbReference type="GO" id="GO:0003677">
    <property type="term" value="F:DNA binding"/>
    <property type="evidence" value="ECO:0007669"/>
    <property type="project" value="InterPro"/>
</dbReference>
<feature type="compositionally biased region" description="Polar residues" evidence="1">
    <location>
        <begin position="225"/>
        <end position="254"/>
    </location>
</feature>
<dbReference type="SUPFAM" id="SSF54171">
    <property type="entry name" value="DNA-binding domain"/>
    <property type="match status" value="1"/>
</dbReference>
<dbReference type="Gene3D" id="1.20.1280.50">
    <property type="match status" value="1"/>
</dbReference>
<proteinExistence type="predicted"/>
<feature type="compositionally biased region" description="Basic residues" evidence="1">
    <location>
        <begin position="127"/>
        <end position="141"/>
    </location>
</feature>
<feature type="compositionally biased region" description="Low complexity" evidence="1">
    <location>
        <begin position="263"/>
        <end position="315"/>
    </location>
</feature>
<dbReference type="PROSITE" id="PS50982">
    <property type="entry name" value="MBD"/>
    <property type="match status" value="1"/>
</dbReference>
<feature type="region of interest" description="Disordered" evidence="1">
    <location>
        <begin position="771"/>
        <end position="800"/>
    </location>
</feature>
<dbReference type="SUPFAM" id="SSF52058">
    <property type="entry name" value="L domain-like"/>
    <property type="match status" value="1"/>
</dbReference>
<feature type="region of interest" description="Disordered" evidence="1">
    <location>
        <begin position="702"/>
        <end position="731"/>
    </location>
</feature>
<dbReference type="Proteomes" id="UP001652680">
    <property type="component" value="Unassembled WGS sequence"/>
</dbReference>
<protein>
    <submittedName>
        <fullName evidence="5">Protein piccolo isoform X1</fullName>
    </submittedName>
</protein>
<evidence type="ECO:0000313" key="3">
    <source>
        <dbReference type="EnsemblMetazoa" id="XP_016984390.1"/>
    </source>
</evidence>
<dbReference type="InterPro" id="IPR016177">
    <property type="entry name" value="DNA-bd_dom_sf"/>
</dbReference>
<reference evidence="5" key="2">
    <citation type="submission" date="2025-04" db="UniProtKB">
        <authorList>
            <consortium name="RefSeq"/>
        </authorList>
    </citation>
    <scope>IDENTIFICATION</scope>
</reference>
<dbReference type="Gene3D" id="3.80.10.10">
    <property type="entry name" value="Ribonuclease Inhibitor"/>
    <property type="match status" value="1"/>
</dbReference>
<dbReference type="RefSeq" id="XP_016984390.1">
    <property type="nucleotide sequence ID" value="XM_017128901.1"/>
</dbReference>
<feature type="compositionally biased region" description="Low complexity" evidence="1">
    <location>
        <begin position="52"/>
        <end position="69"/>
    </location>
</feature>
<reference evidence="4" key="1">
    <citation type="journal article" date="2021" name="Elife">
        <title>Highly contiguous assemblies of 101 drosophilid genomes.</title>
        <authorList>
            <person name="Kim B.Y."/>
            <person name="Wang J.R."/>
            <person name="Miller D.E."/>
            <person name="Barmina O."/>
            <person name="Delaney E."/>
            <person name="Thompson A."/>
            <person name="Comeault A.A."/>
            <person name="Peede D."/>
            <person name="D'Agostino E.R."/>
            <person name="Pelaez J."/>
            <person name="Aguilar J.M."/>
            <person name="Haji D."/>
            <person name="Matsunaga T."/>
            <person name="Armstrong E.E."/>
            <person name="Zych M."/>
            <person name="Ogawa Y."/>
            <person name="Stamenkovic-Radak M."/>
            <person name="Jelic M."/>
            <person name="Veselinovic M.S."/>
            <person name="Tanaskovic M."/>
            <person name="Eric P."/>
            <person name="Gao J.J."/>
            <person name="Katoh T.K."/>
            <person name="Toda M.J."/>
            <person name="Watabe H."/>
            <person name="Watada M."/>
            <person name="Davis J.S."/>
            <person name="Moyle L.C."/>
            <person name="Manoli G."/>
            <person name="Bertolini E."/>
            <person name="Kostal V."/>
            <person name="Hawley R.S."/>
            <person name="Takahashi A."/>
            <person name="Jones C.D."/>
            <person name="Price D.K."/>
            <person name="Whiteman N."/>
            <person name="Kopp A."/>
            <person name="Matute D.R."/>
            <person name="Petrov D.A."/>
        </authorList>
    </citation>
    <scope>NUCLEOTIDE SEQUENCE [LARGE SCALE GENOMIC DNA]</scope>
</reference>
<dbReference type="InterPro" id="IPR001810">
    <property type="entry name" value="F-box_dom"/>
</dbReference>
<reference evidence="3" key="3">
    <citation type="submission" date="2025-05" db="UniProtKB">
        <authorList>
            <consortium name="EnsemblMetazoa"/>
        </authorList>
    </citation>
    <scope>IDENTIFICATION</scope>
</reference>
<accession>A0A6P4F1V5</accession>
<feature type="region of interest" description="Disordered" evidence="1">
    <location>
        <begin position="164"/>
        <end position="183"/>
    </location>
</feature>
<dbReference type="SMART" id="SM00391">
    <property type="entry name" value="MBD"/>
    <property type="match status" value="1"/>
</dbReference>
<feature type="compositionally biased region" description="Low complexity" evidence="1">
    <location>
        <begin position="197"/>
        <end position="224"/>
    </location>
</feature>
<feature type="compositionally biased region" description="Low complexity" evidence="1">
    <location>
        <begin position="21"/>
        <end position="31"/>
    </location>
</feature>
<feature type="compositionally biased region" description="Basic and acidic residues" evidence="1">
    <location>
        <begin position="450"/>
        <end position="459"/>
    </location>
</feature>
<feature type="region of interest" description="Disordered" evidence="1">
    <location>
        <begin position="1"/>
        <end position="154"/>
    </location>
</feature>
<feature type="region of interest" description="Disordered" evidence="1">
    <location>
        <begin position="643"/>
        <end position="689"/>
    </location>
</feature>
<evidence type="ECO:0000256" key="1">
    <source>
        <dbReference type="SAM" id="MobiDB-lite"/>
    </source>
</evidence>
<feature type="region of interest" description="Disordered" evidence="1">
    <location>
        <begin position="190"/>
        <end position="519"/>
    </location>
</feature>
<feature type="compositionally biased region" description="Polar residues" evidence="1">
    <location>
        <begin position="702"/>
        <end position="718"/>
    </location>
</feature>
<dbReference type="Pfam" id="PF00646">
    <property type="entry name" value="F-box"/>
    <property type="match status" value="1"/>
</dbReference>
<feature type="compositionally biased region" description="Basic and acidic residues" evidence="1">
    <location>
        <begin position="343"/>
        <end position="396"/>
    </location>
</feature>
<dbReference type="PANTHER" id="PTHR15739">
    <property type="entry name" value="ZINC FINGER PROTEIN"/>
    <property type="match status" value="1"/>
</dbReference>
<organism evidence="5">
    <name type="scientific">Drosophila rhopaloa</name>
    <name type="common">Fruit fly</name>
    <dbReference type="NCBI Taxonomy" id="1041015"/>
    <lineage>
        <taxon>Eukaryota</taxon>
        <taxon>Metazoa</taxon>
        <taxon>Ecdysozoa</taxon>
        <taxon>Arthropoda</taxon>
        <taxon>Hexapoda</taxon>
        <taxon>Insecta</taxon>
        <taxon>Pterygota</taxon>
        <taxon>Neoptera</taxon>
        <taxon>Endopterygota</taxon>
        <taxon>Diptera</taxon>
        <taxon>Brachycera</taxon>
        <taxon>Muscomorpha</taxon>
        <taxon>Ephydroidea</taxon>
        <taxon>Drosophilidae</taxon>
        <taxon>Drosophila</taxon>
        <taxon>Sophophora</taxon>
    </lineage>
</organism>
<feature type="compositionally biased region" description="Acidic residues" evidence="1">
    <location>
        <begin position="397"/>
        <end position="420"/>
    </location>
</feature>
<feature type="domain" description="MBD" evidence="2">
    <location>
        <begin position="562"/>
        <end position="631"/>
    </location>
</feature>
<evidence type="ECO:0000259" key="2">
    <source>
        <dbReference type="PROSITE" id="PS50982"/>
    </source>
</evidence>
<feature type="compositionally biased region" description="Basic and acidic residues" evidence="1">
    <location>
        <begin position="323"/>
        <end position="334"/>
    </location>
</feature>
<name>A0A6P4F1V5_DRORH</name>
<dbReference type="Gene3D" id="3.30.890.10">
    <property type="entry name" value="Methyl-cpg-binding Protein 2, Chain A"/>
    <property type="match status" value="1"/>
</dbReference>
<dbReference type="SUPFAM" id="SSF81383">
    <property type="entry name" value="F-box domain"/>
    <property type="match status" value="1"/>
</dbReference>
<evidence type="ECO:0000313" key="5">
    <source>
        <dbReference type="RefSeq" id="XP_016984390.1"/>
    </source>
</evidence>
<dbReference type="OMA" id="AMCDTTK"/>
<feature type="compositionally biased region" description="Acidic residues" evidence="1">
    <location>
        <begin position="786"/>
        <end position="800"/>
    </location>
</feature>